<dbReference type="RefSeq" id="WP_160180764.1">
    <property type="nucleotide sequence ID" value="NZ_CP047656.1"/>
</dbReference>
<reference evidence="1 2" key="1">
    <citation type="submission" date="2019-12" db="EMBL/GenBank/DDBJ databases">
        <title>Genome sequencing and assembly of endphytes of Porphyra tenera.</title>
        <authorList>
            <person name="Park J.M."/>
            <person name="Shin R."/>
            <person name="Jo S.H."/>
        </authorList>
    </citation>
    <scope>NUCLEOTIDE SEQUENCE [LARGE SCALE GENOMIC DNA]</scope>
    <source>
        <strain evidence="1 2">GPM4</strain>
    </source>
</reference>
<organism evidence="1 2">
    <name type="scientific">Paraglaciecola mesophila</name>
    <dbReference type="NCBI Taxonomy" id="197222"/>
    <lineage>
        <taxon>Bacteria</taxon>
        <taxon>Pseudomonadati</taxon>
        <taxon>Pseudomonadota</taxon>
        <taxon>Gammaproteobacteria</taxon>
        <taxon>Alteromonadales</taxon>
        <taxon>Alteromonadaceae</taxon>
        <taxon>Paraglaciecola</taxon>
    </lineage>
</organism>
<dbReference type="KEGG" id="pmes:FX988_02846"/>
<gene>
    <name evidence="1" type="ORF">FX988_02846</name>
</gene>
<evidence type="ECO:0000313" key="2">
    <source>
        <dbReference type="Proteomes" id="UP000464524"/>
    </source>
</evidence>
<dbReference type="Pfam" id="PF11351">
    <property type="entry name" value="GTA_holin_3TM"/>
    <property type="match status" value="1"/>
</dbReference>
<name>A0A857JMN5_9ALTE</name>
<evidence type="ECO:0008006" key="3">
    <source>
        <dbReference type="Google" id="ProtNLM"/>
    </source>
</evidence>
<evidence type="ECO:0000313" key="1">
    <source>
        <dbReference type="EMBL" id="QHJ12588.1"/>
    </source>
</evidence>
<accession>A0A857JMN5</accession>
<dbReference type="Proteomes" id="UP000464524">
    <property type="component" value="Chromosome"/>
</dbReference>
<sequence length="143" mass="16155">MNVFSFISNLFEPAVKLVDELHTSDEERLQLQSHIKAVENELLAKVIAYENQLLQSKTDIITAEATGQSWIQRNWRPITMLTFLVLVVMDSFDWLPNPLAEEAWTLLQIGLGGYVAGRSAEKITHQYLQARPADNKNTNSAKG</sequence>
<dbReference type="OrthoDB" id="1551130at2"/>
<proteinExistence type="predicted"/>
<protein>
    <recommendedName>
        <fullName evidence="3">Holin of 3TMs, for gene-transfer release</fullName>
    </recommendedName>
</protein>
<dbReference type="AlphaFoldDB" id="A0A857JMN5"/>
<keyword evidence="2" id="KW-1185">Reference proteome</keyword>
<dbReference type="InterPro" id="IPR021497">
    <property type="entry name" value="GTA_holin_3TM"/>
</dbReference>
<dbReference type="EMBL" id="CP047656">
    <property type="protein sequence ID" value="QHJ12588.1"/>
    <property type="molecule type" value="Genomic_DNA"/>
</dbReference>